<evidence type="ECO:0000256" key="9">
    <source>
        <dbReference type="SAM" id="Coils"/>
    </source>
</evidence>
<dbReference type="AlphaFoldDB" id="A0A6A0A8M9"/>
<protein>
    <submittedName>
        <fullName evidence="10">Uncharacterized protein</fullName>
    </submittedName>
</protein>
<reference evidence="10 11" key="1">
    <citation type="submission" date="2020-02" db="EMBL/GenBank/DDBJ databases">
        <title>Draft genome sequence of Haematococcus lacustris strain NIES-144.</title>
        <authorList>
            <person name="Morimoto D."/>
            <person name="Nakagawa S."/>
            <person name="Yoshida T."/>
            <person name="Sawayama S."/>
        </authorList>
    </citation>
    <scope>NUCLEOTIDE SEQUENCE [LARGE SCALE GENOMIC DNA]</scope>
    <source>
        <strain evidence="10 11">NIES-144</strain>
    </source>
</reference>
<comment type="caution">
    <text evidence="10">The sequence shown here is derived from an EMBL/GenBank/DDBJ whole genome shotgun (WGS) entry which is preliminary data.</text>
</comment>
<dbReference type="Proteomes" id="UP000485058">
    <property type="component" value="Unassembled WGS sequence"/>
</dbReference>
<evidence type="ECO:0000313" key="11">
    <source>
        <dbReference type="Proteomes" id="UP000485058"/>
    </source>
</evidence>
<keyword evidence="8" id="KW-0966">Cell projection</keyword>
<evidence type="ECO:0000256" key="1">
    <source>
        <dbReference type="ARBA" id="ARBA00004138"/>
    </source>
</evidence>
<gene>
    <name evidence="10" type="ORF">HaLaN_27664</name>
</gene>
<sequence>MELLDALGASRGSEELKEEVRRQEKAAVRELAEMDRKIAARMDELMALTRENTASLNAVSSLTAAQRGLEAGLTATRKTMFSDPIVARRQEVEERDGLVQLVNAQAKELDRLKAQVMALRRKDTTVYS</sequence>
<dbReference type="PANTHER" id="PTHR14885">
    <property type="entry name" value="CILIA- AND FLAGELLA-ASSOCIATED PROTEIN 43-RELATED"/>
    <property type="match status" value="1"/>
</dbReference>
<keyword evidence="4" id="KW-0853">WD repeat</keyword>
<dbReference type="GO" id="GO:0005856">
    <property type="term" value="C:cytoskeleton"/>
    <property type="evidence" value="ECO:0007669"/>
    <property type="project" value="UniProtKB-SubCell"/>
</dbReference>
<name>A0A6A0A8M9_HAELA</name>
<dbReference type="EMBL" id="BLLF01004165">
    <property type="protein sequence ID" value="GFH29069.1"/>
    <property type="molecule type" value="Genomic_DNA"/>
</dbReference>
<evidence type="ECO:0000256" key="5">
    <source>
        <dbReference type="ARBA" id="ARBA00022737"/>
    </source>
</evidence>
<evidence type="ECO:0000313" key="10">
    <source>
        <dbReference type="EMBL" id="GFH29069.1"/>
    </source>
</evidence>
<organism evidence="10 11">
    <name type="scientific">Haematococcus lacustris</name>
    <name type="common">Green alga</name>
    <name type="synonym">Haematococcus pluvialis</name>
    <dbReference type="NCBI Taxonomy" id="44745"/>
    <lineage>
        <taxon>Eukaryota</taxon>
        <taxon>Viridiplantae</taxon>
        <taxon>Chlorophyta</taxon>
        <taxon>core chlorophytes</taxon>
        <taxon>Chlorophyceae</taxon>
        <taxon>CS clade</taxon>
        <taxon>Chlamydomonadales</taxon>
        <taxon>Haematococcaceae</taxon>
        <taxon>Haematococcus</taxon>
    </lineage>
</organism>
<evidence type="ECO:0000256" key="3">
    <source>
        <dbReference type="ARBA" id="ARBA00022490"/>
    </source>
</evidence>
<evidence type="ECO:0000256" key="4">
    <source>
        <dbReference type="ARBA" id="ARBA00022574"/>
    </source>
</evidence>
<comment type="subcellular location">
    <subcellularLocation>
        <location evidence="1">Cell projection</location>
        <location evidence="1">Cilium</location>
    </subcellularLocation>
    <subcellularLocation>
        <location evidence="2">Cytoplasm</location>
        <location evidence="2">Cytoskeleton</location>
    </subcellularLocation>
</comment>
<dbReference type="PANTHER" id="PTHR14885:SF3">
    <property type="entry name" value="CILIA- AND FLAGELLA-ASSOCIATED PROTEIN 44"/>
    <property type="match status" value="1"/>
</dbReference>
<keyword evidence="7" id="KW-0206">Cytoskeleton</keyword>
<accession>A0A6A0A8M9</accession>
<evidence type="ECO:0000256" key="2">
    <source>
        <dbReference type="ARBA" id="ARBA00004245"/>
    </source>
</evidence>
<keyword evidence="5" id="KW-0677">Repeat</keyword>
<proteinExistence type="predicted"/>
<evidence type="ECO:0000256" key="8">
    <source>
        <dbReference type="ARBA" id="ARBA00023273"/>
    </source>
</evidence>
<keyword evidence="6 9" id="KW-0175">Coiled coil</keyword>
<keyword evidence="11" id="KW-1185">Reference proteome</keyword>
<dbReference type="GO" id="GO:0005929">
    <property type="term" value="C:cilium"/>
    <property type="evidence" value="ECO:0007669"/>
    <property type="project" value="UniProtKB-SubCell"/>
</dbReference>
<feature type="coiled-coil region" evidence="9">
    <location>
        <begin position="13"/>
        <end position="51"/>
    </location>
</feature>
<evidence type="ECO:0000256" key="6">
    <source>
        <dbReference type="ARBA" id="ARBA00023054"/>
    </source>
</evidence>
<keyword evidence="3" id="KW-0963">Cytoplasm</keyword>
<evidence type="ECO:0000256" key="7">
    <source>
        <dbReference type="ARBA" id="ARBA00023212"/>
    </source>
</evidence>